<evidence type="ECO:0000313" key="6">
    <source>
        <dbReference type="Proteomes" id="UP000825890"/>
    </source>
</evidence>
<proteinExistence type="predicted"/>
<evidence type="ECO:0000256" key="3">
    <source>
        <dbReference type="ARBA" id="ARBA00022598"/>
    </source>
</evidence>
<dbReference type="GO" id="GO:0044550">
    <property type="term" value="P:secondary metabolite biosynthetic process"/>
    <property type="evidence" value="ECO:0007669"/>
    <property type="project" value="TreeGrafter"/>
</dbReference>
<feature type="domain" description="Carrier" evidence="4">
    <location>
        <begin position="566"/>
        <end position="644"/>
    </location>
</feature>
<dbReference type="SUPFAM" id="SSF56801">
    <property type="entry name" value="Acetyl-CoA synthetase-like"/>
    <property type="match status" value="1"/>
</dbReference>
<dbReference type="PROSITE" id="PS00455">
    <property type="entry name" value="AMP_BINDING"/>
    <property type="match status" value="1"/>
</dbReference>
<keyword evidence="6" id="KW-1185">Reference proteome</keyword>
<dbReference type="InterPro" id="IPR009081">
    <property type="entry name" value="PP-bd_ACP"/>
</dbReference>
<dbReference type="CDD" id="cd05918">
    <property type="entry name" value="A_NRPS_SidN3_like"/>
    <property type="match status" value="1"/>
</dbReference>
<dbReference type="GO" id="GO:0005737">
    <property type="term" value="C:cytoplasm"/>
    <property type="evidence" value="ECO:0007669"/>
    <property type="project" value="TreeGrafter"/>
</dbReference>
<dbReference type="InterPro" id="IPR000873">
    <property type="entry name" value="AMP-dep_synth/lig_dom"/>
</dbReference>
<evidence type="ECO:0000256" key="1">
    <source>
        <dbReference type="ARBA" id="ARBA00022450"/>
    </source>
</evidence>
<comment type="caution">
    <text evidence="5">The sequence shown here is derived from an EMBL/GenBank/DDBJ whole genome shotgun (WGS) entry which is preliminary data.</text>
</comment>
<name>A0A9P3F7F6_9PEZI</name>
<evidence type="ECO:0000313" key="5">
    <source>
        <dbReference type="EMBL" id="GIZ36588.1"/>
    </source>
</evidence>
<dbReference type="FunFam" id="3.30.300.30:FF:000015">
    <property type="entry name" value="Nonribosomal peptide synthase SidD"/>
    <property type="match status" value="1"/>
</dbReference>
<dbReference type="FunFam" id="3.40.50.12780:FF:000014">
    <property type="entry name" value="Nonribosomal peptide synthetase 1"/>
    <property type="match status" value="1"/>
</dbReference>
<dbReference type="PANTHER" id="PTHR45527">
    <property type="entry name" value="NONRIBOSOMAL PEPTIDE SYNTHETASE"/>
    <property type="match status" value="1"/>
</dbReference>
<dbReference type="InterPro" id="IPR010071">
    <property type="entry name" value="AA_adenyl_dom"/>
</dbReference>
<dbReference type="GO" id="GO:0016874">
    <property type="term" value="F:ligase activity"/>
    <property type="evidence" value="ECO:0007669"/>
    <property type="project" value="UniProtKB-KW"/>
</dbReference>
<evidence type="ECO:0000256" key="2">
    <source>
        <dbReference type="ARBA" id="ARBA00022553"/>
    </source>
</evidence>
<dbReference type="PROSITE" id="PS50075">
    <property type="entry name" value="CARRIER"/>
    <property type="match status" value="1"/>
</dbReference>
<dbReference type="Gene3D" id="3.30.300.30">
    <property type="match status" value="1"/>
</dbReference>
<dbReference type="AlphaFoldDB" id="A0A9P3F7F6"/>
<keyword evidence="3" id="KW-0436">Ligase</keyword>
<dbReference type="Proteomes" id="UP000825890">
    <property type="component" value="Unassembled WGS sequence"/>
</dbReference>
<dbReference type="InterPro" id="IPR045851">
    <property type="entry name" value="AMP-bd_C_sf"/>
</dbReference>
<protein>
    <recommendedName>
        <fullName evidence="4">Carrier domain-containing protein</fullName>
    </recommendedName>
</protein>
<sequence length="666" mass="73876">MRDWNGDEPEAVSSCFHDLFSKVAQQYADAPAICSWDGDGDYTYDELEQISSNLAHHLNSQLGVDTPETSIAICFPKCSAALIAMLSVFKAGGAFVALDSTYPVERLKVILDSADASLILVHPADKHVFQDLLPETRIVSVDKVYLDNLPAAPETPYLTGNPVRPSDLAYLHFTSGSTGSPKGIMIEHRQLCTAVNALATPMNMNSTSRVLQFAAYIFDLSFGDIFVTWSQGGCICIPSDHERVNDLAGAIKRMNVNNACLVPSVARILKPENVPGLQTLLLGGEALLQENLITWAGRVTLRAMYGPSECTIWCTSQTNLSIDSRANNIGRGYGARLWIADSSNHDMLLPIGGVGELLIEGPVVARGYLNSEQTRKSFIKNPQWARTESRKVRRFYKTGDLAKFNEDGSVSFIGRKDTQIKLHGRRIEIGDIEHHLSSHELVRQSVVILPSTGVYVKKLVAVVVLDTEEHNKSRNNEIELAPSKKHTTEIETIRGYMALKLPGYMVPQVWLVVQRIPLLISDKMDRVRVKKFVESILTATPHTSTENLSQKADQAQASQEQTQILASTEEVQIRAHKMWKEALSIEDAETLPKDKEFASLGDSFSAMNLVAKCRSEGLVLSVDEVLGNRTLTINEMARRLWQVQLAVTKNAKVIEKLRIRPLWWTA</sequence>
<dbReference type="OrthoDB" id="3641063at2759"/>
<dbReference type="RefSeq" id="XP_044651075.1">
    <property type="nucleotide sequence ID" value="XM_044795140.1"/>
</dbReference>
<dbReference type="Gene3D" id="1.10.1200.10">
    <property type="entry name" value="ACP-like"/>
    <property type="match status" value="1"/>
</dbReference>
<keyword evidence="1" id="KW-0596">Phosphopantetheine</keyword>
<dbReference type="InterPro" id="IPR042099">
    <property type="entry name" value="ANL_N_sf"/>
</dbReference>
<dbReference type="InterPro" id="IPR020845">
    <property type="entry name" value="AMP-binding_CS"/>
</dbReference>
<dbReference type="GO" id="GO:0031177">
    <property type="term" value="F:phosphopantetheine binding"/>
    <property type="evidence" value="ECO:0007669"/>
    <property type="project" value="TreeGrafter"/>
</dbReference>
<dbReference type="NCBIfam" id="TIGR01733">
    <property type="entry name" value="AA-adenyl-dom"/>
    <property type="match status" value="1"/>
</dbReference>
<dbReference type="Gene3D" id="3.40.50.12780">
    <property type="entry name" value="N-terminal domain of ligase-like"/>
    <property type="match status" value="1"/>
</dbReference>
<gene>
    <name evidence="5" type="ORF">CKM354_000005800</name>
</gene>
<dbReference type="EMBL" id="BOLY01000001">
    <property type="protein sequence ID" value="GIZ36588.1"/>
    <property type="molecule type" value="Genomic_DNA"/>
</dbReference>
<dbReference type="PANTHER" id="PTHR45527:SF1">
    <property type="entry name" value="FATTY ACID SYNTHASE"/>
    <property type="match status" value="1"/>
</dbReference>
<keyword evidence="2" id="KW-0597">Phosphoprotein</keyword>
<dbReference type="InterPro" id="IPR036736">
    <property type="entry name" value="ACP-like_sf"/>
</dbReference>
<evidence type="ECO:0000259" key="4">
    <source>
        <dbReference type="PROSITE" id="PS50075"/>
    </source>
</evidence>
<dbReference type="GO" id="GO:0043041">
    <property type="term" value="P:amino acid activation for nonribosomal peptide biosynthetic process"/>
    <property type="evidence" value="ECO:0007669"/>
    <property type="project" value="TreeGrafter"/>
</dbReference>
<reference evidence="5 6" key="1">
    <citation type="submission" date="2021-01" db="EMBL/GenBank/DDBJ databases">
        <title>Cercospora kikuchii MAFF 305040 whole genome shotgun sequence.</title>
        <authorList>
            <person name="Kashiwa T."/>
            <person name="Suzuki T."/>
        </authorList>
    </citation>
    <scope>NUCLEOTIDE SEQUENCE [LARGE SCALE GENOMIC DNA]</scope>
    <source>
        <strain evidence="5 6">MAFF 305040</strain>
    </source>
</reference>
<organism evidence="5 6">
    <name type="scientific">Cercospora kikuchii</name>
    <dbReference type="NCBI Taxonomy" id="84275"/>
    <lineage>
        <taxon>Eukaryota</taxon>
        <taxon>Fungi</taxon>
        <taxon>Dikarya</taxon>
        <taxon>Ascomycota</taxon>
        <taxon>Pezizomycotina</taxon>
        <taxon>Dothideomycetes</taxon>
        <taxon>Dothideomycetidae</taxon>
        <taxon>Mycosphaerellales</taxon>
        <taxon>Mycosphaerellaceae</taxon>
        <taxon>Cercospora</taxon>
    </lineage>
</organism>
<accession>A0A9P3F7F6</accession>
<dbReference type="Pfam" id="PF00501">
    <property type="entry name" value="AMP-binding"/>
    <property type="match status" value="1"/>
</dbReference>
<dbReference type="GeneID" id="68285633"/>